<dbReference type="EMBL" id="PKUR01000004">
    <property type="protein sequence ID" value="PLW85062.1"/>
    <property type="molecule type" value="Genomic_DNA"/>
</dbReference>
<accession>A0AAP8MC30</accession>
<comment type="caution">
    <text evidence="1">The sequence shown here is derived from an EMBL/GenBank/DDBJ whole genome shotgun (WGS) entry which is preliminary data.</text>
</comment>
<dbReference type="KEGG" id="hja:BST95_01870"/>
<keyword evidence="2" id="KW-1185">Reference proteome</keyword>
<evidence type="ECO:0000313" key="1">
    <source>
        <dbReference type="EMBL" id="PLW85062.1"/>
    </source>
</evidence>
<dbReference type="RefSeq" id="WP_084197920.1">
    <property type="nucleotide sequence ID" value="NZ_BMYL01000004.1"/>
</dbReference>
<gene>
    <name evidence="1" type="ORF">C0029_16140</name>
</gene>
<evidence type="ECO:0000313" key="2">
    <source>
        <dbReference type="Proteomes" id="UP000235162"/>
    </source>
</evidence>
<proteinExistence type="predicted"/>
<protein>
    <submittedName>
        <fullName evidence="1">Uncharacterized protein</fullName>
    </submittedName>
</protein>
<name>A0AAP8MC30_9GAMM</name>
<dbReference type="Proteomes" id="UP000235162">
    <property type="component" value="Unassembled WGS sequence"/>
</dbReference>
<organism evidence="1 2">
    <name type="scientific">Halioglobus japonicus</name>
    <dbReference type="NCBI Taxonomy" id="930805"/>
    <lineage>
        <taxon>Bacteria</taxon>
        <taxon>Pseudomonadati</taxon>
        <taxon>Pseudomonadota</taxon>
        <taxon>Gammaproteobacteria</taxon>
        <taxon>Cellvibrionales</taxon>
        <taxon>Halieaceae</taxon>
        <taxon>Halioglobus</taxon>
    </lineage>
</organism>
<reference evidence="1 2" key="1">
    <citation type="submission" date="2018-01" db="EMBL/GenBank/DDBJ databases">
        <title>The draft genome sequence of Halioglobus japonicus S1-36.</title>
        <authorList>
            <person name="Du Z.-J."/>
            <person name="Shi M.-J."/>
        </authorList>
    </citation>
    <scope>NUCLEOTIDE SEQUENCE [LARGE SCALE GENOMIC DNA]</scope>
    <source>
        <strain evidence="1 2">S1-36</strain>
    </source>
</reference>
<sequence length="73" mass="8285">MPIDGVYVYRGDRSPRFQSLKAPDKSELEDLVQLISQRISRCLERQGLLEQDTESAWLGLEPADVTDAMPHRG</sequence>
<dbReference type="AlphaFoldDB" id="A0AAP8MC30"/>